<dbReference type="Proteomes" id="UP000182652">
    <property type="component" value="Unassembled WGS sequence"/>
</dbReference>
<evidence type="ECO:0000313" key="7">
    <source>
        <dbReference type="EMBL" id="SEB73381.1"/>
    </source>
</evidence>
<evidence type="ECO:0000256" key="3">
    <source>
        <dbReference type="ARBA" id="ARBA00022989"/>
    </source>
</evidence>
<proteinExistence type="predicted"/>
<dbReference type="Gene3D" id="1.20.1540.10">
    <property type="entry name" value="Rhomboid-like"/>
    <property type="match status" value="1"/>
</dbReference>
<evidence type="ECO:0000256" key="2">
    <source>
        <dbReference type="ARBA" id="ARBA00022692"/>
    </source>
</evidence>
<feature type="transmembrane region" description="Helical" evidence="5">
    <location>
        <begin position="82"/>
        <end position="107"/>
    </location>
</feature>
<dbReference type="STRING" id="156980.SAMN04489745_1101"/>
<feature type="transmembrane region" description="Helical" evidence="5">
    <location>
        <begin position="58"/>
        <end position="75"/>
    </location>
</feature>
<protein>
    <submittedName>
        <fullName evidence="7">Membrane associated serine protease, rhomboid family</fullName>
    </submittedName>
</protein>
<feature type="transmembrane region" description="Helical" evidence="5">
    <location>
        <begin position="18"/>
        <end position="38"/>
    </location>
</feature>
<reference evidence="7 8" key="1">
    <citation type="submission" date="2016-10" db="EMBL/GenBank/DDBJ databases">
        <authorList>
            <person name="de Groot N.N."/>
        </authorList>
    </citation>
    <scope>NUCLEOTIDE SEQUENCE [LARGE SCALE GENOMIC DNA]</scope>
    <source>
        <strain evidence="7 8">DSM 10495</strain>
    </source>
</reference>
<evidence type="ECO:0000259" key="6">
    <source>
        <dbReference type="Pfam" id="PF01694"/>
    </source>
</evidence>
<feature type="transmembrane region" description="Helical" evidence="5">
    <location>
        <begin position="145"/>
        <end position="167"/>
    </location>
</feature>
<organism evidence="7 8">
    <name type="scientific">Arthrobacter woluwensis</name>
    <dbReference type="NCBI Taxonomy" id="156980"/>
    <lineage>
        <taxon>Bacteria</taxon>
        <taxon>Bacillati</taxon>
        <taxon>Actinomycetota</taxon>
        <taxon>Actinomycetes</taxon>
        <taxon>Micrococcales</taxon>
        <taxon>Micrococcaceae</taxon>
        <taxon>Arthrobacter</taxon>
    </lineage>
</organism>
<dbReference type="SUPFAM" id="SSF144091">
    <property type="entry name" value="Rhomboid-like"/>
    <property type="match status" value="1"/>
</dbReference>
<dbReference type="GO" id="GO:0004252">
    <property type="term" value="F:serine-type endopeptidase activity"/>
    <property type="evidence" value="ECO:0007669"/>
    <property type="project" value="InterPro"/>
</dbReference>
<evidence type="ECO:0000313" key="8">
    <source>
        <dbReference type="Proteomes" id="UP000182652"/>
    </source>
</evidence>
<evidence type="ECO:0000256" key="4">
    <source>
        <dbReference type="ARBA" id="ARBA00023136"/>
    </source>
</evidence>
<dbReference type="GO" id="GO:0006508">
    <property type="term" value="P:proteolysis"/>
    <property type="evidence" value="ECO:0007669"/>
    <property type="project" value="UniProtKB-KW"/>
</dbReference>
<dbReference type="RefSeq" id="WP_066211735.1">
    <property type="nucleotide sequence ID" value="NZ_FNSN01000003.1"/>
</dbReference>
<keyword evidence="4 5" id="KW-0472">Membrane</keyword>
<keyword evidence="8" id="KW-1185">Reference proteome</keyword>
<dbReference type="InterPro" id="IPR035952">
    <property type="entry name" value="Rhomboid-like_sf"/>
</dbReference>
<keyword evidence="7" id="KW-0645">Protease</keyword>
<dbReference type="GO" id="GO:0016020">
    <property type="term" value="C:membrane"/>
    <property type="evidence" value="ECO:0007669"/>
    <property type="project" value="UniProtKB-SubCell"/>
</dbReference>
<feature type="transmembrane region" description="Helical" evidence="5">
    <location>
        <begin position="119"/>
        <end position="138"/>
    </location>
</feature>
<dbReference type="EMBL" id="FNSN01000003">
    <property type="protein sequence ID" value="SEB73381.1"/>
    <property type="molecule type" value="Genomic_DNA"/>
</dbReference>
<dbReference type="AlphaFoldDB" id="A0A1H4LRS4"/>
<keyword evidence="3 5" id="KW-1133">Transmembrane helix</keyword>
<accession>A0A1H4LRS4</accession>
<keyword evidence="7" id="KW-0378">Hydrolase</keyword>
<name>A0A1H4LRS4_9MICC</name>
<dbReference type="Pfam" id="PF01694">
    <property type="entry name" value="Rhomboid"/>
    <property type="match status" value="1"/>
</dbReference>
<evidence type="ECO:0000256" key="1">
    <source>
        <dbReference type="ARBA" id="ARBA00004141"/>
    </source>
</evidence>
<keyword evidence="2 5" id="KW-0812">Transmembrane</keyword>
<gene>
    <name evidence="7" type="ORF">SAMN04489745_1101</name>
</gene>
<feature type="domain" description="Peptidase S54 rhomboid" evidence="6">
    <location>
        <begin position="60"/>
        <end position="189"/>
    </location>
</feature>
<comment type="subcellular location">
    <subcellularLocation>
        <location evidence="1">Membrane</location>
        <topology evidence="1">Multi-pass membrane protein</topology>
    </subcellularLocation>
</comment>
<sequence length="209" mass="22221">MSLIPEQDEQERPGRSRVATAAVTIGGFVLLLWVIELVDTVTGHRLDSFGIRPWNPSGLSGILFAPLLHLGWGHLIANTGPLLVLGFVILLSGVGAWLRVTAVVWLVGGIGTWLTGGPGSLHLGASGLVFGWIVYLVLRGVFTRSVLQIALGVVILLAYGAVLWGVFPGQTGISWQGHLFGAIGGGLAARLEKPRQDSPEVWPPTRTNQ</sequence>
<dbReference type="InterPro" id="IPR022764">
    <property type="entry name" value="Peptidase_S54_rhomboid_dom"/>
</dbReference>
<evidence type="ECO:0000256" key="5">
    <source>
        <dbReference type="SAM" id="Phobius"/>
    </source>
</evidence>